<protein>
    <submittedName>
        <fullName evidence="7">RNA polymerase sigma factor, RpoD/SigA family</fullName>
    </submittedName>
</protein>
<feature type="domain" description="RNA polymerase sigma-70" evidence="6">
    <location>
        <begin position="281"/>
        <end position="307"/>
    </location>
</feature>
<evidence type="ECO:0000256" key="1">
    <source>
        <dbReference type="ARBA" id="ARBA00007788"/>
    </source>
</evidence>
<accession>A0A951QC19</accession>
<dbReference type="GO" id="GO:0003677">
    <property type="term" value="F:DNA binding"/>
    <property type="evidence" value="ECO:0007669"/>
    <property type="project" value="UniProtKB-KW"/>
</dbReference>
<dbReference type="AlphaFoldDB" id="A0A951QC19"/>
<proteinExistence type="inferred from homology"/>
<dbReference type="GO" id="GO:0006352">
    <property type="term" value="P:DNA-templated transcription initiation"/>
    <property type="evidence" value="ECO:0007669"/>
    <property type="project" value="InterPro"/>
</dbReference>
<dbReference type="Pfam" id="PF00140">
    <property type="entry name" value="Sigma70_r1_2"/>
    <property type="match status" value="1"/>
</dbReference>
<dbReference type="Pfam" id="PF04545">
    <property type="entry name" value="Sigma70_r4"/>
    <property type="match status" value="1"/>
</dbReference>
<reference evidence="7" key="1">
    <citation type="submission" date="2021-05" db="EMBL/GenBank/DDBJ databases">
        <authorList>
            <person name="Pietrasiak N."/>
            <person name="Ward R."/>
            <person name="Stajich J.E."/>
            <person name="Kurbessoian T."/>
        </authorList>
    </citation>
    <scope>NUCLEOTIDE SEQUENCE</scope>
    <source>
        <strain evidence="7">UHER 2000/2452</strain>
    </source>
</reference>
<dbReference type="InterPro" id="IPR013325">
    <property type="entry name" value="RNA_pol_sigma_r2"/>
</dbReference>
<dbReference type="InterPro" id="IPR007630">
    <property type="entry name" value="RNA_pol_sigma70_r4"/>
</dbReference>
<dbReference type="InterPro" id="IPR000943">
    <property type="entry name" value="RNA_pol_sigma70"/>
</dbReference>
<dbReference type="Proteomes" id="UP000757435">
    <property type="component" value="Unassembled WGS sequence"/>
</dbReference>
<dbReference type="NCBIfam" id="TIGR02997">
    <property type="entry name" value="Sig70-cyanoRpoD"/>
    <property type="match status" value="1"/>
</dbReference>
<dbReference type="GO" id="GO:0016987">
    <property type="term" value="F:sigma factor activity"/>
    <property type="evidence" value="ECO:0007669"/>
    <property type="project" value="UniProtKB-KW"/>
</dbReference>
<name>A0A951QC19_9CYAN</name>
<dbReference type="Gene3D" id="1.10.601.10">
    <property type="entry name" value="RNA Polymerase Primary Sigma Factor"/>
    <property type="match status" value="2"/>
</dbReference>
<evidence type="ECO:0000256" key="3">
    <source>
        <dbReference type="ARBA" id="ARBA00023082"/>
    </source>
</evidence>
<evidence type="ECO:0000259" key="6">
    <source>
        <dbReference type="PROSITE" id="PS00716"/>
    </source>
</evidence>
<gene>
    <name evidence="7" type="ORF">KME15_10065</name>
</gene>
<keyword evidence="4" id="KW-0238">DNA-binding</keyword>
<organism evidence="7 8">
    <name type="scientific">Drouetiella hepatica Uher 2000/2452</name>
    <dbReference type="NCBI Taxonomy" id="904376"/>
    <lineage>
        <taxon>Bacteria</taxon>
        <taxon>Bacillati</taxon>
        <taxon>Cyanobacteriota</taxon>
        <taxon>Cyanophyceae</taxon>
        <taxon>Oculatellales</taxon>
        <taxon>Oculatellaceae</taxon>
        <taxon>Drouetiella</taxon>
    </lineage>
</organism>
<sequence length="320" mass="36839">MHPAQPNFGTDTIRTYLLEIGRIPLLTKEQEVVYGKQVQQMMALYLNKAVLAERLGHEPSPEEWAQQADVNLNDLNAALVKGQRAKHKMIEANLRLVVSVAKKYQRRGVEFLDLIQEGTLGLGRGVEKFDPMQGYKLSTYVYWWIRQAMSRAIAQQGRTIRLPSHVYERLTKIRTTQRQISHQLGRNATPAEIAEALELEPAEVRKFLLLARQPISLDLRVGQNQDTEFVDLLTDDKPSPEEYTTGEALRDDVQRLLAELTPRQQEVMTLRFGLNNSTAQSLQEIGEHLGLSRERVRQIEMKALAQLRRHRERVREYLVI</sequence>
<dbReference type="InterPro" id="IPR050239">
    <property type="entry name" value="Sigma-70_RNA_pol_init_factors"/>
</dbReference>
<dbReference type="PROSITE" id="PS00716">
    <property type="entry name" value="SIGMA70_2"/>
    <property type="match status" value="1"/>
</dbReference>
<dbReference type="Pfam" id="PF04539">
    <property type="entry name" value="Sigma70_r3"/>
    <property type="match status" value="1"/>
</dbReference>
<dbReference type="InterPro" id="IPR036388">
    <property type="entry name" value="WH-like_DNA-bd_sf"/>
</dbReference>
<dbReference type="InterPro" id="IPR007624">
    <property type="entry name" value="RNA_pol_sigma70_r3"/>
</dbReference>
<comment type="similarity">
    <text evidence="1">Belongs to the sigma-70 factor family.</text>
</comment>
<evidence type="ECO:0000313" key="8">
    <source>
        <dbReference type="Proteomes" id="UP000757435"/>
    </source>
</evidence>
<evidence type="ECO:0000256" key="5">
    <source>
        <dbReference type="ARBA" id="ARBA00023163"/>
    </source>
</evidence>
<dbReference type="InterPro" id="IPR009042">
    <property type="entry name" value="RNA_pol_sigma70_r1_2"/>
</dbReference>
<keyword evidence="2" id="KW-0805">Transcription regulation</keyword>
<dbReference type="SUPFAM" id="SSF88659">
    <property type="entry name" value="Sigma3 and sigma4 domains of RNA polymerase sigma factors"/>
    <property type="match status" value="2"/>
</dbReference>
<dbReference type="InterPro" id="IPR017848">
    <property type="entry name" value="RNA_pol_sigma_RpoD/SigA_cyanob"/>
</dbReference>
<dbReference type="Gene3D" id="1.10.10.10">
    <property type="entry name" value="Winged helix-like DNA-binding domain superfamily/Winged helix DNA-binding domain"/>
    <property type="match status" value="2"/>
</dbReference>
<keyword evidence="5" id="KW-0804">Transcription</keyword>
<dbReference type="PRINTS" id="PR00046">
    <property type="entry name" value="SIGMA70FCT"/>
</dbReference>
<dbReference type="NCBIfam" id="TIGR02937">
    <property type="entry name" value="sigma70-ECF"/>
    <property type="match status" value="1"/>
</dbReference>
<dbReference type="InterPro" id="IPR013324">
    <property type="entry name" value="RNA_pol_sigma_r3/r4-like"/>
</dbReference>
<dbReference type="InterPro" id="IPR014284">
    <property type="entry name" value="RNA_pol_sigma-70_dom"/>
</dbReference>
<dbReference type="CDD" id="cd06171">
    <property type="entry name" value="Sigma70_r4"/>
    <property type="match status" value="1"/>
</dbReference>
<dbReference type="InterPro" id="IPR007627">
    <property type="entry name" value="RNA_pol_sigma70_r2"/>
</dbReference>
<dbReference type="SUPFAM" id="SSF88946">
    <property type="entry name" value="Sigma2 domain of RNA polymerase sigma factors"/>
    <property type="match status" value="1"/>
</dbReference>
<dbReference type="PANTHER" id="PTHR30603:SF60">
    <property type="entry name" value="RNA POLYMERASE SIGMA FACTOR RPOD"/>
    <property type="match status" value="1"/>
</dbReference>
<evidence type="ECO:0000256" key="2">
    <source>
        <dbReference type="ARBA" id="ARBA00023015"/>
    </source>
</evidence>
<dbReference type="PANTHER" id="PTHR30603">
    <property type="entry name" value="RNA POLYMERASE SIGMA FACTOR RPO"/>
    <property type="match status" value="1"/>
</dbReference>
<dbReference type="EMBL" id="JAHHHD010000009">
    <property type="protein sequence ID" value="MBW4659010.1"/>
    <property type="molecule type" value="Genomic_DNA"/>
</dbReference>
<evidence type="ECO:0000313" key="7">
    <source>
        <dbReference type="EMBL" id="MBW4659010.1"/>
    </source>
</evidence>
<keyword evidence="3" id="KW-0731">Sigma factor</keyword>
<reference evidence="7" key="2">
    <citation type="journal article" date="2022" name="Microbiol. Resour. Announc.">
        <title>Metagenome Sequencing to Explore Phylogenomics of Terrestrial Cyanobacteria.</title>
        <authorList>
            <person name="Ward R.D."/>
            <person name="Stajich J.E."/>
            <person name="Johansen J.R."/>
            <person name="Huntemann M."/>
            <person name="Clum A."/>
            <person name="Foster B."/>
            <person name="Foster B."/>
            <person name="Roux S."/>
            <person name="Palaniappan K."/>
            <person name="Varghese N."/>
            <person name="Mukherjee S."/>
            <person name="Reddy T.B.K."/>
            <person name="Daum C."/>
            <person name="Copeland A."/>
            <person name="Chen I.A."/>
            <person name="Ivanova N.N."/>
            <person name="Kyrpides N.C."/>
            <person name="Shapiro N."/>
            <person name="Eloe-Fadrosh E.A."/>
            <person name="Pietrasiak N."/>
        </authorList>
    </citation>
    <scope>NUCLEOTIDE SEQUENCE</scope>
    <source>
        <strain evidence="7">UHER 2000/2452</strain>
    </source>
</reference>
<dbReference type="Pfam" id="PF04542">
    <property type="entry name" value="Sigma70_r2"/>
    <property type="match status" value="1"/>
</dbReference>
<comment type="caution">
    <text evidence="7">The sequence shown here is derived from an EMBL/GenBank/DDBJ whole genome shotgun (WGS) entry which is preliminary data.</text>
</comment>
<evidence type="ECO:0000256" key="4">
    <source>
        <dbReference type="ARBA" id="ARBA00023125"/>
    </source>
</evidence>